<dbReference type="STRING" id="1121353.H924_11025"/>
<dbReference type="Proteomes" id="UP000011760">
    <property type="component" value="Chromosome"/>
</dbReference>
<dbReference type="SUPFAM" id="SSF46785">
    <property type="entry name" value="Winged helix' DNA-binding domain"/>
    <property type="match status" value="1"/>
</dbReference>
<dbReference type="HOGENOM" id="CLU_2116878_0_0_11"/>
<evidence type="ECO:0000313" key="2">
    <source>
        <dbReference type="Proteomes" id="UP000011760"/>
    </source>
</evidence>
<protein>
    <submittedName>
        <fullName evidence="1">Uncharacterized protein</fullName>
    </submittedName>
</protein>
<dbReference type="KEGG" id="ccn:H924_11025"/>
<dbReference type="AlphaFoldDB" id="M1V075"/>
<dbReference type="PATRIC" id="fig|1121353.3.peg.2255"/>
<reference evidence="1 2" key="1">
    <citation type="submission" date="2013-02" db="EMBL/GenBank/DDBJ databases">
        <title>The complete genome sequence of Corynebacterium callunae DSM 20147.</title>
        <authorList>
            <person name="Ruckert C."/>
            <person name="Albersmeier A."/>
            <person name="Kalinowski J."/>
        </authorList>
    </citation>
    <scope>NUCLEOTIDE SEQUENCE [LARGE SCALE GENOMIC DNA]</scope>
    <source>
        <strain evidence="1 2">DSM 20147</strain>
    </source>
</reference>
<keyword evidence="2" id="KW-1185">Reference proteome</keyword>
<evidence type="ECO:0000313" key="1">
    <source>
        <dbReference type="EMBL" id="AGG67633.1"/>
    </source>
</evidence>
<name>M1V075_9CORY</name>
<gene>
    <name evidence="1" type="ORF">H924_11025</name>
</gene>
<dbReference type="InterPro" id="IPR036390">
    <property type="entry name" value="WH_DNA-bd_sf"/>
</dbReference>
<organism evidence="1 2">
    <name type="scientific">Corynebacterium callunae DSM 20147</name>
    <dbReference type="NCBI Taxonomy" id="1121353"/>
    <lineage>
        <taxon>Bacteria</taxon>
        <taxon>Bacillati</taxon>
        <taxon>Actinomycetota</taxon>
        <taxon>Actinomycetes</taxon>
        <taxon>Mycobacteriales</taxon>
        <taxon>Corynebacteriaceae</taxon>
        <taxon>Corynebacterium</taxon>
    </lineage>
</organism>
<proteinExistence type="predicted"/>
<dbReference type="EMBL" id="CP004354">
    <property type="protein sequence ID" value="AGG67633.1"/>
    <property type="molecule type" value="Genomic_DNA"/>
</dbReference>
<accession>M1V075</accession>
<sequence>MFQDPVIFQDPKIPLPRDIGATFWKRDLRHFHPCKLHQPKQPLAGGTLARMTTRLSIFRTQVLAALDKPMTPVEVAEKIGSTPQRTKNALWHLAKNGLIERSFYGVYAPIEVSA</sequence>